<dbReference type="PANTHER" id="PTHR43685">
    <property type="entry name" value="GLYCOSYLTRANSFERASE"/>
    <property type="match status" value="1"/>
</dbReference>
<dbReference type="OrthoDB" id="635429at2"/>
<dbReference type="Proteomes" id="UP000245429">
    <property type="component" value="Chromosome"/>
</dbReference>
<protein>
    <submittedName>
        <fullName evidence="2">Glycosyltransferase family 2 protein</fullName>
    </submittedName>
</protein>
<dbReference type="Gene3D" id="3.90.550.10">
    <property type="entry name" value="Spore Coat Polysaccharide Biosynthesis Protein SpsA, Chain A"/>
    <property type="match status" value="1"/>
</dbReference>
<dbReference type="EMBL" id="CP029463">
    <property type="protein sequence ID" value="AWM13033.1"/>
    <property type="molecule type" value="Genomic_DNA"/>
</dbReference>
<evidence type="ECO:0000259" key="1">
    <source>
        <dbReference type="Pfam" id="PF00535"/>
    </source>
</evidence>
<keyword evidence="3" id="KW-1185">Reference proteome</keyword>
<gene>
    <name evidence="2" type="ORF">DI487_03580</name>
</gene>
<dbReference type="Pfam" id="PF00535">
    <property type="entry name" value="Glycos_transf_2"/>
    <property type="match status" value="1"/>
</dbReference>
<dbReference type="RefSeq" id="WP_109568441.1">
    <property type="nucleotide sequence ID" value="NZ_CP029463.1"/>
</dbReference>
<feature type="domain" description="Glycosyltransferase 2-like" evidence="1">
    <location>
        <begin position="7"/>
        <end position="115"/>
    </location>
</feature>
<evidence type="ECO:0000313" key="3">
    <source>
        <dbReference type="Proteomes" id="UP000245429"/>
    </source>
</evidence>
<dbReference type="SUPFAM" id="SSF53448">
    <property type="entry name" value="Nucleotide-diphospho-sugar transferases"/>
    <property type="match status" value="1"/>
</dbReference>
<dbReference type="AlphaFoldDB" id="A0A2U8QS99"/>
<reference evidence="2 3" key="1">
    <citation type="submission" date="2018-05" db="EMBL/GenBank/DDBJ databases">
        <title>Flavobacterium sp. MEBiC07310.</title>
        <authorList>
            <person name="Baek K."/>
        </authorList>
    </citation>
    <scope>NUCLEOTIDE SEQUENCE [LARGE SCALE GENOMIC DNA]</scope>
    <source>
        <strain evidence="2 3">MEBiC07310</strain>
    </source>
</reference>
<dbReference type="InterPro" id="IPR029044">
    <property type="entry name" value="Nucleotide-diphossugar_trans"/>
</dbReference>
<dbReference type="InterPro" id="IPR001173">
    <property type="entry name" value="Glyco_trans_2-like"/>
</dbReference>
<organism evidence="2 3">
    <name type="scientific">Flavobacterium sediminis</name>
    <dbReference type="NCBI Taxonomy" id="2201181"/>
    <lineage>
        <taxon>Bacteria</taxon>
        <taxon>Pseudomonadati</taxon>
        <taxon>Bacteroidota</taxon>
        <taxon>Flavobacteriia</taxon>
        <taxon>Flavobacteriales</taxon>
        <taxon>Flavobacteriaceae</taxon>
        <taxon>Flavobacterium</taxon>
    </lineage>
</organism>
<accession>A0A2U8QS99</accession>
<name>A0A2U8QS99_9FLAO</name>
<sequence>MPSPKVSILVPNYNHASFLEKRLDSIFNQTFQDFEVILLDDCSTDNSVEVLNKYSRNEKVAHFTVNEVNTGSPFKQWQKGFELAKGEWIWIAESDDYADYTFLEKLLNFSKENNETPDLIYSQSNDVDEEGNFVENRIGYTENFTPNVWRNSFIIEGYEFVEKYLKVKCVIPNASAVLFKKTLLKEAVMNSGFLKMRICGDWYFWIRLLQQAKVGFYNEPLNSFRFHRNVTRNQRNYQKIFIRCSEEKTIRDYLNTTYKADQKEEAAVLYERWFKNNSISKLFSKEFYAVKLRSTSYYSYIKKFFEVHRTREKLLKKFRR</sequence>
<dbReference type="InterPro" id="IPR050834">
    <property type="entry name" value="Glycosyltransf_2"/>
</dbReference>
<keyword evidence="2" id="KW-0808">Transferase</keyword>
<dbReference type="KEGG" id="fse:DI487_03580"/>
<proteinExistence type="predicted"/>
<dbReference type="PANTHER" id="PTHR43685:SF11">
    <property type="entry name" value="GLYCOSYLTRANSFERASE TAGX-RELATED"/>
    <property type="match status" value="1"/>
</dbReference>
<evidence type="ECO:0000313" key="2">
    <source>
        <dbReference type="EMBL" id="AWM13033.1"/>
    </source>
</evidence>
<dbReference type="GO" id="GO:0016740">
    <property type="term" value="F:transferase activity"/>
    <property type="evidence" value="ECO:0007669"/>
    <property type="project" value="UniProtKB-KW"/>
</dbReference>